<gene>
    <name evidence="1" type="ORF">Gotri_004206</name>
</gene>
<keyword evidence="2" id="KW-1185">Reference proteome</keyword>
<organism evidence="1 2">
    <name type="scientific">Gossypium trilobum</name>
    <dbReference type="NCBI Taxonomy" id="34281"/>
    <lineage>
        <taxon>Eukaryota</taxon>
        <taxon>Viridiplantae</taxon>
        <taxon>Streptophyta</taxon>
        <taxon>Embryophyta</taxon>
        <taxon>Tracheophyta</taxon>
        <taxon>Spermatophyta</taxon>
        <taxon>Magnoliopsida</taxon>
        <taxon>eudicotyledons</taxon>
        <taxon>Gunneridae</taxon>
        <taxon>Pentapetalae</taxon>
        <taxon>rosids</taxon>
        <taxon>malvids</taxon>
        <taxon>Malvales</taxon>
        <taxon>Malvaceae</taxon>
        <taxon>Malvoideae</taxon>
        <taxon>Gossypium</taxon>
    </lineage>
</organism>
<comment type="caution">
    <text evidence="1">The sequence shown here is derived from an EMBL/GenBank/DDBJ whole genome shotgun (WGS) entry which is preliminary data.</text>
</comment>
<evidence type="ECO:0000313" key="1">
    <source>
        <dbReference type="EMBL" id="MBA0780063.1"/>
    </source>
</evidence>
<sequence>MASSGKKTGEEEKLRLRSLKIRMIGSSHFQNDVQ</sequence>
<dbReference type="AlphaFoldDB" id="A0A7J9F437"/>
<dbReference type="EMBL" id="JABEZW010000011">
    <property type="protein sequence ID" value="MBA0780063.1"/>
    <property type="molecule type" value="Genomic_DNA"/>
</dbReference>
<reference evidence="1 2" key="1">
    <citation type="journal article" date="2019" name="Genome Biol. Evol.">
        <title>Insights into the evolution of the New World diploid cottons (Gossypium, subgenus Houzingenia) based on genome sequencing.</title>
        <authorList>
            <person name="Grover C.E."/>
            <person name="Arick M.A. 2nd"/>
            <person name="Thrash A."/>
            <person name="Conover J.L."/>
            <person name="Sanders W.S."/>
            <person name="Peterson D.G."/>
            <person name="Frelichowski J.E."/>
            <person name="Scheffler J.A."/>
            <person name="Scheffler B.E."/>
            <person name="Wendel J.F."/>
        </authorList>
    </citation>
    <scope>NUCLEOTIDE SEQUENCE [LARGE SCALE GENOMIC DNA]</scope>
    <source>
        <strain evidence="1">8</strain>
        <tissue evidence="1">Leaf</tissue>
    </source>
</reference>
<dbReference type="Proteomes" id="UP000593568">
    <property type="component" value="Unassembled WGS sequence"/>
</dbReference>
<protein>
    <submittedName>
        <fullName evidence="1">Uncharacterized protein</fullName>
    </submittedName>
</protein>
<name>A0A7J9F437_9ROSI</name>
<accession>A0A7J9F437</accession>
<proteinExistence type="predicted"/>
<evidence type="ECO:0000313" key="2">
    <source>
        <dbReference type="Proteomes" id="UP000593568"/>
    </source>
</evidence>